<organism evidence="3 4">
    <name type="scientific">Edaphochlamys debaryana</name>
    <dbReference type="NCBI Taxonomy" id="47281"/>
    <lineage>
        <taxon>Eukaryota</taxon>
        <taxon>Viridiplantae</taxon>
        <taxon>Chlorophyta</taxon>
        <taxon>core chlorophytes</taxon>
        <taxon>Chlorophyceae</taxon>
        <taxon>CS clade</taxon>
        <taxon>Chlamydomonadales</taxon>
        <taxon>Chlamydomonadales incertae sedis</taxon>
        <taxon>Edaphochlamys</taxon>
    </lineage>
</organism>
<feature type="region of interest" description="Disordered" evidence="1">
    <location>
        <begin position="149"/>
        <end position="220"/>
    </location>
</feature>
<feature type="compositionally biased region" description="Gly residues" evidence="1">
    <location>
        <begin position="261"/>
        <end position="278"/>
    </location>
</feature>
<dbReference type="Proteomes" id="UP000612055">
    <property type="component" value="Unassembled WGS sequence"/>
</dbReference>
<keyword evidence="2" id="KW-1133">Transmembrane helix</keyword>
<keyword evidence="2" id="KW-0812">Transmembrane</keyword>
<feature type="transmembrane region" description="Helical" evidence="2">
    <location>
        <begin position="61"/>
        <end position="80"/>
    </location>
</feature>
<evidence type="ECO:0000313" key="3">
    <source>
        <dbReference type="EMBL" id="KAG2500635.1"/>
    </source>
</evidence>
<feature type="region of interest" description="Disordered" evidence="1">
    <location>
        <begin position="252"/>
        <end position="290"/>
    </location>
</feature>
<keyword evidence="4" id="KW-1185">Reference proteome</keyword>
<feature type="transmembrane region" description="Helical" evidence="2">
    <location>
        <begin position="33"/>
        <end position="55"/>
    </location>
</feature>
<feature type="compositionally biased region" description="Pro residues" evidence="1">
    <location>
        <begin position="172"/>
        <end position="184"/>
    </location>
</feature>
<sequence length="357" mass="35298">MLHVDTIDGARLSRALQHRPERALALAEAEERALLASLGGWLQAGGMLAAGLLMAPTDTCVTKLAALQAAAVVAAVANVWRGTRRQLRTAGFAAALRRQAAPAPAPITGAGAAAAGGGGGGGALYVRPSARPPGGSTAAATQLECVWTGGRGVAGDRPPSTQPSVSLGLRPEPGPGPEPGPSGPAPGAAPEATAQAQAAEPQAQPTEAAGPPKPPTGVWTSLRLDQLPRLAAHRLRAEALRRALERLAREEGEGVEAEGALGAGAGTGQSGGGRGGAHGPSPAGRPHSPVRVDHDACCQHCRGWTQAWDAGRVLAAALAVVAALTAALVALAPSPTAAAAGGRVAARLACCMLGMAA</sequence>
<feature type="transmembrane region" description="Helical" evidence="2">
    <location>
        <begin position="313"/>
        <end position="332"/>
    </location>
</feature>
<feature type="compositionally biased region" description="Low complexity" evidence="1">
    <location>
        <begin position="185"/>
        <end position="210"/>
    </location>
</feature>
<dbReference type="EMBL" id="JAEHOE010000003">
    <property type="protein sequence ID" value="KAG2500635.1"/>
    <property type="molecule type" value="Genomic_DNA"/>
</dbReference>
<accession>A0A836C586</accession>
<dbReference type="AlphaFoldDB" id="A0A836C586"/>
<comment type="caution">
    <text evidence="3">The sequence shown here is derived from an EMBL/GenBank/DDBJ whole genome shotgun (WGS) entry which is preliminary data.</text>
</comment>
<evidence type="ECO:0000256" key="1">
    <source>
        <dbReference type="SAM" id="MobiDB-lite"/>
    </source>
</evidence>
<gene>
    <name evidence="3" type="ORF">HYH03_001402</name>
</gene>
<evidence type="ECO:0000256" key="2">
    <source>
        <dbReference type="SAM" id="Phobius"/>
    </source>
</evidence>
<protein>
    <submittedName>
        <fullName evidence="3">Uncharacterized protein</fullName>
    </submittedName>
</protein>
<name>A0A836C586_9CHLO</name>
<proteinExistence type="predicted"/>
<keyword evidence="2" id="KW-0472">Membrane</keyword>
<evidence type="ECO:0000313" key="4">
    <source>
        <dbReference type="Proteomes" id="UP000612055"/>
    </source>
</evidence>
<reference evidence="3" key="1">
    <citation type="journal article" date="2020" name="bioRxiv">
        <title>Comparative genomics of Chlamydomonas.</title>
        <authorList>
            <person name="Craig R.J."/>
            <person name="Hasan A.R."/>
            <person name="Ness R.W."/>
            <person name="Keightley P.D."/>
        </authorList>
    </citation>
    <scope>NUCLEOTIDE SEQUENCE</scope>
    <source>
        <strain evidence="3">CCAP 11/70</strain>
    </source>
</reference>